<sequence>MVKVERYKCNPLIRPNRDHPWEALAAFNGSITKDNGKFHMVYRAISYKQNYHERNLNLSAIGHTISDDGINVGGGRLFIKPEFGWEIFGCEDPRITRINGKYFIFYTALSNYPPTASSIKIGLAITKDFVNVEKHPVTFFNSKAMALFPEKINGKLVAILTVNTDIPPAKICLAFFDEESQIWSEDYWKSWFSSLEEHVVLLPDTKNDQIEVGAPPVKTKHGWLIVYGSIKDYLSPPQTFGIEAVLLDFKKPFKVIGRTKKSLLVPEMEYELYGVVPHVIFPSGAIVQNGDLFIYYGAADTTCCLAICNLDKLIEEMLI</sequence>
<name>A0A7G9YUU7_9EURY</name>
<dbReference type="InterPro" id="IPR023296">
    <property type="entry name" value="Glyco_hydro_beta-prop_sf"/>
</dbReference>
<dbReference type="PANTHER" id="PTHR34106">
    <property type="entry name" value="GLYCOSIDASE"/>
    <property type="match status" value="1"/>
</dbReference>
<evidence type="ECO:0000313" key="3">
    <source>
        <dbReference type="EMBL" id="QNO51781.1"/>
    </source>
</evidence>
<dbReference type="SUPFAM" id="SSF75005">
    <property type="entry name" value="Arabinanase/levansucrase/invertase"/>
    <property type="match status" value="1"/>
</dbReference>
<dbReference type="EC" id="2.4.1.281" evidence="3"/>
<reference evidence="3" key="1">
    <citation type="submission" date="2020-06" db="EMBL/GenBank/DDBJ databases">
        <title>Unique genomic features of the anaerobic methanotrophic archaea.</title>
        <authorList>
            <person name="Chadwick G.L."/>
            <person name="Skennerton C.T."/>
            <person name="Laso-Perez R."/>
            <person name="Leu A.O."/>
            <person name="Speth D.R."/>
            <person name="Yu H."/>
            <person name="Morgan-Lang C."/>
            <person name="Hatzenpichler R."/>
            <person name="Goudeau D."/>
            <person name="Malmstrom R."/>
            <person name="Brazelton W.J."/>
            <person name="Woyke T."/>
            <person name="Hallam S.J."/>
            <person name="Tyson G.W."/>
            <person name="Wegener G."/>
            <person name="Boetius A."/>
            <person name="Orphan V."/>
        </authorList>
    </citation>
    <scope>NUCLEOTIDE SEQUENCE</scope>
</reference>
<dbReference type="Gene3D" id="2.115.10.20">
    <property type="entry name" value="Glycosyl hydrolase domain, family 43"/>
    <property type="match status" value="1"/>
</dbReference>
<evidence type="ECO:0000256" key="2">
    <source>
        <dbReference type="ARBA" id="ARBA00022679"/>
    </source>
</evidence>
<dbReference type="GO" id="GO:0016757">
    <property type="term" value="F:glycosyltransferase activity"/>
    <property type="evidence" value="ECO:0007669"/>
    <property type="project" value="UniProtKB-KW"/>
</dbReference>
<dbReference type="Pfam" id="PF04041">
    <property type="entry name" value="Glyco_hydro_130"/>
    <property type="match status" value="1"/>
</dbReference>
<dbReference type="CDD" id="cd18611">
    <property type="entry name" value="GH130"/>
    <property type="match status" value="1"/>
</dbReference>
<dbReference type="PANTHER" id="PTHR34106:SF5">
    <property type="entry name" value="GLYCOSIDASE"/>
    <property type="match status" value="1"/>
</dbReference>
<protein>
    <submittedName>
        <fullName evidence="3">4-O-beta-D-mannosyl-D-glucose phosphorylase</fullName>
        <ecNumber evidence="3">2.4.1.281</ecNumber>
    </submittedName>
</protein>
<organism evidence="3">
    <name type="scientific">Candidatus Methanophagaceae archaeon ANME-1 ERB6</name>
    <dbReference type="NCBI Taxonomy" id="2759912"/>
    <lineage>
        <taxon>Archaea</taxon>
        <taxon>Methanobacteriati</taxon>
        <taxon>Methanobacteriota</taxon>
        <taxon>Stenosarchaea group</taxon>
        <taxon>Methanomicrobia</taxon>
        <taxon>Candidatus Methanophagales</taxon>
        <taxon>Candidatus Methanophagaceae</taxon>
    </lineage>
</organism>
<proteinExistence type="predicted"/>
<dbReference type="AlphaFoldDB" id="A0A7G9YUU7"/>
<keyword evidence="1 3" id="KW-0328">Glycosyltransferase</keyword>
<evidence type="ECO:0000256" key="1">
    <source>
        <dbReference type="ARBA" id="ARBA00022676"/>
    </source>
</evidence>
<gene>
    <name evidence="3" type="ORF">PFGANNDM_00016</name>
</gene>
<accession>A0A7G9YUU7</accession>
<dbReference type="InterPro" id="IPR007184">
    <property type="entry name" value="Mannoside_phosphorylase"/>
</dbReference>
<dbReference type="EMBL" id="MT631478">
    <property type="protein sequence ID" value="QNO51781.1"/>
    <property type="molecule type" value="Genomic_DNA"/>
</dbReference>
<keyword evidence="2 3" id="KW-0808">Transferase</keyword>